<sequence>MHRLLTLANFEGKLYRGLMMVKETTSGRFLYEQALTEWQEVGASGIGYRAASTPAEVSSLITPAPEVNLRSLASDVKINFSRGTPPSL</sequence>
<organism evidence="1 2">
    <name type="scientific">Zavarzinia aquatilis</name>
    <dbReference type="NCBI Taxonomy" id="2211142"/>
    <lineage>
        <taxon>Bacteria</taxon>
        <taxon>Pseudomonadati</taxon>
        <taxon>Pseudomonadota</taxon>
        <taxon>Alphaproteobacteria</taxon>
        <taxon>Rhodospirillales</taxon>
        <taxon>Zavarziniaceae</taxon>
        <taxon>Zavarzinia</taxon>
    </lineage>
</organism>
<protein>
    <submittedName>
        <fullName evidence="1">Uncharacterized protein</fullName>
    </submittedName>
</protein>
<reference evidence="1 2" key="1">
    <citation type="submission" date="2018-05" db="EMBL/GenBank/DDBJ databases">
        <title>Zavarzinia sp. HR-AS.</title>
        <authorList>
            <person name="Lee Y."/>
            <person name="Jeon C.O."/>
        </authorList>
    </citation>
    <scope>NUCLEOTIDE SEQUENCE [LARGE SCALE GENOMIC DNA]</scope>
    <source>
        <strain evidence="1 2">HR-AS</strain>
    </source>
</reference>
<dbReference type="RefSeq" id="WP_109902535.1">
    <property type="nucleotide sequence ID" value="NZ_QGLE01000001.1"/>
</dbReference>
<dbReference type="AlphaFoldDB" id="A0A317EKM5"/>
<dbReference type="Proteomes" id="UP000245461">
    <property type="component" value="Unassembled WGS sequence"/>
</dbReference>
<accession>A0A317EKM5</accession>
<dbReference type="EMBL" id="QGLE01000001">
    <property type="protein sequence ID" value="PWR25993.1"/>
    <property type="molecule type" value="Genomic_DNA"/>
</dbReference>
<proteinExistence type="predicted"/>
<name>A0A317EKM5_9PROT</name>
<keyword evidence="2" id="KW-1185">Reference proteome</keyword>
<comment type="caution">
    <text evidence="1">The sequence shown here is derived from an EMBL/GenBank/DDBJ whole genome shotgun (WGS) entry which is preliminary data.</text>
</comment>
<gene>
    <name evidence="1" type="ORF">DKG74_03330</name>
</gene>
<evidence type="ECO:0000313" key="2">
    <source>
        <dbReference type="Proteomes" id="UP000245461"/>
    </source>
</evidence>
<evidence type="ECO:0000313" key="1">
    <source>
        <dbReference type="EMBL" id="PWR25993.1"/>
    </source>
</evidence>